<keyword evidence="1" id="KW-1133">Transmembrane helix</keyword>
<evidence type="ECO:0000256" key="1">
    <source>
        <dbReference type="SAM" id="Phobius"/>
    </source>
</evidence>
<evidence type="ECO:0000313" key="4">
    <source>
        <dbReference type="Proteomes" id="UP001352852"/>
    </source>
</evidence>
<dbReference type="PROSITE" id="PS51019">
    <property type="entry name" value="REELIN"/>
    <property type="match status" value="1"/>
</dbReference>
<evidence type="ECO:0000259" key="2">
    <source>
        <dbReference type="PROSITE" id="PS51019"/>
    </source>
</evidence>
<name>A0ABU7F6K6_9TELE</name>
<keyword evidence="1" id="KW-0472">Membrane</keyword>
<evidence type="ECO:0000313" key="3">
    <source>
        <dbReference type="EMBL" id="MED6294935.1"/>
    </source>
</evidence>
<dbReference type="Pfam" id="PF02014">
    <property type="entry name" value="Reeler"/>
    <property type="match status" value="1"/>
</dbReference>
<keyword evidence="1" id="KW-0812">Transmembrane</keyword>
<dbReference type="Proteomes" id="UP001352852">
    <property type="component" value="Unassembled WGS sequence"/>
</dbReference>
<reference evidence="3 4" key="1">
    <citation type="submission" date="2021-06" db="EMBL/GenBank/DDBJ databases">
        <authorList>
            <person name="Palmer J.M."/>
        </authorList>
    </citation>
    <scope>NUCLEOTIDE SEQUENCE [LARGE SCALE GENOMIC DNA]</scope>
    <source>
        <strain evidence="3 4">CL_MEX2019</strain>
        <tissue evidence="3">Muscle</tissue>
    </source>
</reference>
<protein>
    <recommendedName>
        <fullName evidence="2">Reelin domain-containing protein</fullName>
    </recommendedName>
</protein>
<feature type="transmembrane region" description="Helical" evidence="1">
    <location>
        <begin position="312"/>
        <end position="342"/>
    </location>
</feature>
<accession>A0ABU7F6K6</accession>
<organism evidence="3 4">
    <name type="scientific">Characodon lateralis</name>
    <dbReference type="NCBI Taxonomy" id="208331"/>
    <lineage>
        <taxon>Eukaryota</taxon>
        <taxon>Metazoa</taxon>
        <taxon>Chordata</taxon>
        <taxon>Craniata</taxon>
        <taxon>Vertebrata</taxon>
        <taxon>Euteleostomi</taxon>
        <taxon>Actinopterygii</taxon>
        <taxon>Neopterygii</taxon>
        <taxon>Teleostei</taxon>
        <taxon>Neoteleostei</taxon>
        <taxon>Acanthomorphata</taxon>
        <taxon>Ovalentaria</taxon>
        <taxon>Atherinomorphae</taxon>
        <taxon>Cyprinodontiformes</taxon>
        <taxon>Goodeidae</taxon>
        <taxon>Characodon</taxon>
    </lineage>
</organism>
<dbReference type="InterPro" id="IPR002861">
    <property type="entry name" value="Reeler_dom"/>
</dbReference>
<feature type="transmembrane region" description="Helical" evidence="1">
    <location>
        <begin position="261"/>
        <end position="282"/>
    </location>
</feature>
<dbReference type="EMBL" id="JAHUTJ010076891">
    <property type="protein sequence ID" value="MED6294935.1"/>
    <property type="molecule type" value="Genomic_DNA"/>
</dbReference>
<feature type="transmembrane region" description="Helical" evidence="1">
    <location>
        <begin position="191"/>
        <end position="210"/>
    </location>
</feature>
<keyword evidence="4" id="KW-1185">Reference proteome</keyword>
<feature type="domain" description="Reelin" evidence="2">
    <location>
        <begin position="1"/>
        <end position="65"/>
    </location>
</feature>
<feature type="non-terminal residue" evidence="3">
    <location>
        <position position="1"/>
    </location>
</feature>
<proteinExistence type="predicted"/>
<comment type="caution">
    <text evidence="3">The sequence shown here is derived from an EMBL/GenBank/DDBJ whole genome shotgun (WGS) entry which is preliminary data.</text>
</comment>
<gene>
    <name evidence="3" type="ORF">CHARACLAT_026147</name>
</gene>
<sequence>GSAVSNTDNREKRLINVNWTAEGDERDIIFRATFCETYRRCWERVNVIVLRPTSTPKPEATTAAVTTTTTQMTTTMQVYTTQASTNAENGTNVAATTTTTQMTTTMQVYTTQSTTNAENDTKIVDIVMMCLNSVFVEMKMQISNIIMAVHPRRSSNHYLLKSFRIVGSSFCISSSLSSLILLCLCNPLNGIYIGLVTTVLLIGFIEWVIAELPFGPSHELNEHCELALRVCFPFHHLFTNAFLHVKIKGLIDEWGETRRELWFVLIAQTVLIGLTIVWDILLHDNKRALLQIVKDKSKHHQGHRRITDRCSAVTVTVTVISAILMVGITSLSVAIIVGLFLMQKN</sequence>